<dbReference type="Proteomes" id="UP001161247">
    <property type="component" value="Chromosome 2"/>
</dbReference>
<protein>
    <submittedName>
        <fullName evidence="1">OLC1v1031572C1</fullName>
    </submittedName>
</protein>
<dbReference type="EMBL" id="OX459119">
    <property type="protein sequence ID" value="CAI9095584.1"/>
    <property type="molecule type" value="Genomic_DNA"/>
</dbReference>
<keyword evidence="2" id="KW-1185">Reference proteome</keyword>
<organism evidence="1 2">
    <name type="scientific">Oldenlandia corymbosa var. corymbosa</name>
    <dbReference type="NCBI Taxonomy" id="529605"/>
    <lineage>
        <taxon>Eukaryota</taxon>
        <taxon>Viridiplantae</taxon>
        <taxon>Streptophyta</taxon>
        <taxon>Embryophyta</taxon>
        <taxon>Tracheophyta</taxon>
        <taxon>Spermatophyta</taxon>
        <taxon>Magnoliopsida</taxon>
        <taxon>eudicotyledons</taxon>
        <taxon>Gunneridae</taxon>
        <taxon>Pentapetalae</taxon>
        <taxon>asterids</taxon>
        <taxon>lamiids</taxon>
        <taxon>Gentianales</taxon>
        <taxon>Rubiaceae</taxon>
        <taxon>Rubioideae</taxon>
        <taxon>Spermacoceae</taxon>
        <taxon>Hedyotis-Oldenlandia complex</taxon>
        <taxon>Oldenlandia</taxon>
    </lineage>
</organism>
<accession>A0AAV1CIP4</accession>
<feature type="non-terminal residue" evidence="1">
    <location>
        <position position="96"/>
    </location>
</feature>
<proteinExistence type="predicted"/>
<reference evidence="1" key="1">
    <citation type="submission" date="2023-03" db="EMBL/GenBank/DDBJ databases">
        <authorList>
            <person name="Julca I."/>
        </authorList>
    </citation>
    <scope>NUCLEOTIDE SEQUENCE</scope>
</reference>
<evidence type="ECO:0000313" key="1">
    <source>
        <dbReference type="EMBL" id="CAI9095584.1"/>
    </source>
</evidence>
<evidence type="ECO:0000313" key="2">
    <source>
        <dbReference type="Proteomes" id="UP001161247"/>
    </source>
</evidence>
<gene>
    <name evidence="1" type="ORF">OLC1_LOCUS6518</name>
</gene>
<sequence length="96" mass="11046">MAEGGWVRTNLADKDTSCRNIFTATCWTIWNARYDFVFNGMESSTEQFLRQATMKATEISSSNMLLKWQNNKPLREDVSGWSPPLEGWLKFNCNAT</sequence>
<dbReference type="AlphaFoldDB" id="A0AAV1CIP4"/>
<name>A0AAV1CIP4_OLDCO</name>